<evidence type="ECO:0000313" key="1">
    <source>
        <dbReference type="EMBL" id="KAJ8670165.1"/>
    </source>
</evidence>
<sequence>MHIKLKSFVETIAKLFREGKSGVGKLTTHFLESSRASFSGVRVLDDCVGDIAERGMIRFERGIVYVGDSTTMGEFVRLMKRADLGALVKISNPAQKVTAREIKALELLVEKTPDLHLKHVDEFKARAKTVHPDLDVESLESLSPNSLKKVKDIESKFAKKYAGTTIKCTFGAISLVAGTSWLLDYMKKMRGCHLLYKDSSGKQASCKIIEQTCFEEDRKHATTVCTPDMMPKENYTNVAVRVIDTLNNFEEPDQLLEDFLAKIGYASPDAAKADLNNILTNRFDEVKEFFDSRPQGSDRLFDPCRVGTIDGFENGKTGPCRMWDQGALPYSTAYLDLSRISVVDFTEICKATATILEALADISVVAGENILQLSDSLLSVIKRFLKPLLIIVAIVVLLFVVFNTVIKRLGSRSNEGYVIDKGRLVRV</sequence>
<organism evidence="1 2">
    <name type="scientific">Eretmocerus hayati</name>
    <dbReference type="NCBI Taxonomy" id="131215"/>
    <lineage>
        <taxon>Eukaryota</taxon>
        <taxon>Metazoa</taxon>
        <taxon>Ecdysozoa</taxon>
        <taxon>Arthropoda</taxon>
        <taxon>Hexapoda</taxon>
        <taxon>Insecta</taxon>
        <taxon>Pterygota</taxon>
        <taxon>Neoptera</taxon>
        <taxon>Endopterygota</taxon>
        <taxon>Hymenoptera</taxon>
        <taxon>Apocrita</taxon>
        <taxon>Proctotrupomorpha</taxon>
        <taxon>Chalcidoidea</taxon>
        <taxon>Aphelinidae</taxon>
        <taxon>Aphelininae</taxon>
        <taxon>Eretmocerus</taxon>
    </lineage>
</organism>
<reference evidence="1" key="1">
    <citation type="submission" date="2023-04" db="EMBL/GenBank/DDBJ databases">
        <title>A chromosome-level genome assembly of the parasitoid wasp Eretmocerus hayati.</title>
        <authorList>
            <person name="Zhong Y."/>
            <person name="Liu S."/>
            <person name="Liu Y."/>
        </authorList>
    </citation>
    <scope>NUCLEOTIDE SEQUENCE</scope>
    <source>
        <strain evidence="1">ZJU_SS_LIU_2023</strain>
    </source>
</reference>
<dbReference type="EMBL" id="CM056743">
    <property type="protein sequence ID" value="KAJ8670165.1"/>
    <property type="molecule type" value="Genomic_DNA"/>
</dbReference>
<proteinExistence type="predicted"/>
<keyword evidence="2" id="KW-1185">Reference proteome</keyword>
<evidence type="ECO:0000313" key="2">
    <source>
        <dbReference type="Proteomes" id="UP001239111"/>
    </source>
</evidence>
<accession>A0ACC2NG47</accession>
<name>A0ACC2NG47_9HYME</name>
<comment type="caution">
    <text evidence="1">The sequence shown here is derived from an EMBL/GenBank/DDBJ whole genome shotgun (WGS) entry which is preliminary data.</text>
</comment>
<gene>
    <name evidence="1" type="ORF">QAD02_001424</name>
</gene>
<protein>
    <submittedName>
        <fullName evidence="1">Uncharacterized protein</fullName>
    </submittedName>
</protein>
<dbReference type="Proteomes" id="UP001239111">
    <property type="component" value="Chromosome 3"/>
</dbReference>